<protein>
    <recommendedName>
        <fullName evidence="4">Esterase</fullName>
    </recommendedName>
</protein>
<dbReference type="PANTHER" id="PTHR48098:SF1">
    <property type="entry name" value="DIACYLGLYCEROL ACYLTRANSFERASE_MYCOLYLTRANSFERASE AG85A"/>
    <property type="match status" value="1"/>
</dbReference>
<evidence type="ECO:0000313" key="2">
    <source>
        <dbReference type="EMBL" id="AXI80353.1"/>
    </source>
</evidence>
<dbReference type="Pfam" id="PF00756">
    <property type="entry name" value="Esterase"/>
    <property type="match status" value="1"/>
</dbReference>
<dbReference type="KEGG" id="stri:C7M71_026100"/>
<keyword evidence="1" id="KW-1133">Transmembrane helix</keyword>
<feature type="transmembrane region" description="Helical" evidence="1">
    <location>
        <begin position="38"/>
        <end position="60"/>
    </location>
</feature>
<dbReference type="InterPro" id="IPR000801">
    <property type="entry name" value="Esterase-like"/>
</dbReference>
<sequence length="357" mass="38023">MSLTGGAFFATLIVLCILAVAATAVVAPRIPGPRAVAVLGRLLMVALCQLIAVAVVAVWINNSFGLYTSWSDLFGTNSGASLTTGPMAGPPIRSATFTRGPRGVLHTYVHGSASKLAGQVLVWTPPQYDQPAYRNTRFPVVTLLHGIPGSPESWIDAGGMPRAVQNLLAEGRVRPFILAIPTIDPGRVNTDCSDVGAIRTATWLAKDVPALMDQRFRTLPTARGRALLGLSTGGFCAVKLPLQYPHIFATGAAMSPDPLDGDPDALPDPALRALNSPQQIIRHSHPAVSLFLATTLQDHYSKPADIERFHRSARLPTKVSTLLLASGGHNFGTWQRMYATVLPWISARLAAASPPPR</sequence>
<dbReference type="OrthoDB" id="3849008at2"/>
<accession>A0A345T2Z8</accession>
<keyword evidence="1" id="KW-0472">Membrane</keyword>
<dbReference type="RefSeq" id="WP_111491863.1">
    <property type="nucleotide sequence ID" value="NZ_CP031264.1"/>
</dbReference>
<keyword evidence="3" id="KW-1185">Reference proteome</keyword>
<evidence type="ECO:0000256" key="1">
    <source>
        <dbReference type="SAM" id="Phobius"/>
    </source>
</evidence>
<feature type="transmembrane region" description="Helical" evidence="1">
    <location>
        <begin position="6"/>
        <end position="26"/>
    </location>
</feature>
<dbReference type="PANTHER" id="PTHR48098">
    <property type="entry name" value="ENTEROCHELIN ESTERASE-RELATED"/>
    <property type="match status" value="1"/>
</dbReference>
<evidence type="ECO:0008006" key="4">
    <source>
        <dbReference type="Google" id="ProtNLM"/>
    </source>
</evidence>
<dbReference type="InterPro" id="IPR029058">
    <property type="entry name" value="AB_hydrolase_fold"/>
</dbReference>
<dbReference type="SUPFAM" id="SSF53474">
    <property type="entry name" value="alpha/beta-Hydrolases"/>
    <property type="match status" value="1"/>
</dbReference>
<dbReference type="EMBL" id="CP031264">
    <property type="protein sequence ID" value="AXI80353.1"/>
    <property type="molecule type" value="Genomic_DNA"/>
</dbReference>
<gene>
    <name evidence="2" type="ORF">C7M71_026100</name>
</gene>
<proteinExistence type="predicted"/>
<reference evidence="3" key="1">
    <citation type="submission" date="2018-07" db="EMBL/GenBank/DDBJ databases">
        <title>Streptacidiphilus bronchialis DSM 106435 chromosome.</title>
        <authorList>
            <person name="Batra D."/>
            <person name="Gulvik C.A."/>
        </authorList>
    </citation>
    <scope>NUCLEOTIDE SEQUENCE [LARGE SCALE GENOMIC DNA]</scope>
    <source>
        <strain evidence="3">DSM 106435</strain>
    </source>
</reference>
<dbReference type="GO" id="GO:0016747">
    <property type="term" value="F:acyltransferase activity, transferring groups other than amino-acyl groups"/>
    <property type="evidence" value="ECO:0007669"/>
    <property type="project" value="TreeGrafter"/>
</dbReference>
<evidence type="ECO:0000313" key="3">
    <source>
        <dbReference type="Proteomes" id="UP000249340"/>
    </source>
</evidence>
<dbReference type="Proteomes" id="UP000249340">
    <property type="component" value="Chromosome"/>
</dbReference>
<organism evidence="2 3">
    <name type="scientific">Peterkaempfera bronchialis</name>
    <dbReference type="NCBI Taxonomy" id="2126346"/>
    <lineage>
        <taxon>Bacteria</taxon>
        <taxon>Bacillati</taxon>
        <taxon>Actinomycetota</taxon>
        <taxon>Actinomycetes</taxon>
        <taxon>Kitasatosporales</taxon>
        <taxon>Streptomycetaceae</taxon>
        <taxon>Peterkaempfera</taxon>
    </lineage>
</organism>
<name>A0A345T2Z8_9ACTN</name>
<dbReference type="Gene3D" id="3.40.50.1820">
    <property type="entry name" value="alpha/beta hydrolase"/>
    <property type="match status" value="1"/>
</dbReference>
<keyword evidence="1" id="KW-0812">Transmembrane</keyword>
<dbReference type="InterPro" id="IPR050583">
    <property type="entry name" value="Mycobacterial_A85_antigen"/>
</dbReference>
<dbReference type="AlphaFoldDB" id="A0A345T2Z8"/>